<feature type="region of interest" description="Disordered" evidence="1">
    <location>
        <begin position="89"/>
        <end position="164"/>
    </location>
</feature>
<dbReference type="EMBL" id="OX465080">
    <property type="protein sequence ID" value="CAI9279048.1"/>
    <property type="molecule type" value="Genomic_DNA"/>
</dbReference>
<name>A0AA35YS63_LACSI</name>
<keyword evidence="3" id="KW-1185">Reference proteome</keyword>
<feature type="compositionally biased region" description="Low complexity" evidence="1">
    <location>
        <begin position="109"/>
        <end position="118"/>
    </location>
</feature>
<protein>
    <submittedName>
        <fullName evidence="2">Uncharacterized protein</fullName>
    </submittedName>
</protein>
<dbReference type="PANTHER" id="PTHR34371">
    <property type="entry name" value="OS01G0551000 PROTEIN"/>
    <property type="match status" value="1"/>
</dbReference>
<evidence type="ECO:0000256" key="1">
    <source>
        <dbReference type="SAM" id="MobiDB-lite"/>
    </source>
</evidence>
<dbReference type="PANTHER" id="PTHR34371:SF2">
    <property type="entry name" value="DUF688 FAMILY PROTEIN"/>
    <property type="match status" value="1"/>
</dbReference>
<feature type="compositionally biased region" description="Polar residues" evidence="1">
    <location>
        <begin position="133"/>
        <end position="147"/>
    </location>
</feature>
<gene>
    <name evidence="2" type="ORF">LSALG_LOCUS18878</name>
</gene>
<sequence>MGSDVESDPISIPKLQLFSMALPRLTEPSGMLTPPLQTSASVPFRWEEQPGKPRPCTDLILHPTTTTVNRCLELPPRLTMVESNIITKTPSPTTVLDGPGDTGGGGNGKSIFSSSSFRFARERRRKGQRQGSFDSNCSGGWSPTDDSSGGGHQLLLPAGDKQEQQKVGRGLFGSFRLRGSHKPKDVKDSFVISPSSVYSMDTVFLEKKGKRMRRNSSLSKLTRSHFWTAIYEGFKQVVPWKKKHKKESFHV</sequence>
<evidence type="ECO:0000313" key="2">
    <source>
        <dbReference type="EMBL" id="CAI9279048.1"/>
    </source>
</evidence>
<dbReference type="AlphaFoldDB" id="A0AA35YS63"/>
<accession>A0AA35YS63</accession>
<reference evidence="2" key="1">
    <citation type="submission" date="2023-04" db="EMBL/GenBank/DDBJ databases">
        <authorList>
            <person name="Vijverberg K."/>
            <person name="Xiong W."/>
            <person name="Schranz E."/>
        </authorList>
    </citation>
    <scope>NUCLEOTIDE SEQUENCE</scope>
</reference>
<evidence type="ECO:0000313" key="3">
    <source>
        <dbReference type="Proteomes" id="UP001177003"/>
    </source>
</evidence>
<organism evidence="2 3">
    <name type="scientific">Lactuca saligna</name>
    <name type="common">Willowleaf lettuce</name>
    <dbReference type="NCBI Taxonomy" id="75948"/>
    <lineage>
        <taxon>Eukaryota</taxon>
        <taxon>Viridiplantae</taxon>
        <taxon>Streptophyta</taxon>
        <taxon>Embryophyta</taxon>
        <taxon>Tracheophyta</taxon>
        <taxon>Spermatophyta</taxon>
        <taxon>Magnoliopsida</taxon>
        <taxon>eudicotyledons</taxon>
        <taxon>Gunneridae</taxon>
        <taxon>Pentapetalae</taxon>
        <taxon>asterids</taxon>
        <taxon>campanulids</taxon>
        <taxon>Asterales</taxon>
        <taxon>Asteraceae</taxon>
        <taxon>Cichorioideae</taxon>
        <taxon>Cichorieae</taxon>
        <taxon>Lactucinae</taxon>
        <taxon>Lactuca</taxon>
    </lineage>
</organism>
<proteinExistence type="predicted"/>
<dbReference type="Proteomes" id="UP001177003">
    <property type="component" value="Chromosome 4"/>
</dbReference>